<protein>
    <submittedName>
        <fullName evidence="1">Uncharacterized protein</fullName>
    </submittedName>
</protein>
<evidence type="ECO:0000313" key="2">
    <source>
        <dbReference type="Proteomes" id="UP000275368"/>
    </source>
</evidence>
<dbReference type="Proteomes" id="UP000275368">
    <property type="component" value="Chromosome"/>
</dbReference>
<dbReference type="Gene3D" id="1.25.40.10">
    <property type="entry name" value="Tetratricopeptide repeat domain"/>
    <property type="match status" value="1"/>
</dbReference>
<dbReference type="RefSeq" id="WP_125660248.1">
    <property type="nucleotide sequence ID" value="NZ_AP019308.1"/>
</dbReference>
<accession>A0A3G9IV53</accession>
<dbReference type="OrthoDB" id="1822804at2"/>
<gene>
    <name evidence="1" type="ORF">Back11_36710</name>
</gene>
<sequence length="427" mass="47196">MFCVQCGSRQPEDGKFCSKCGAAIPEEAIAEMLAGAKEAAAGMEMALPAYAGQATQDMKRAAANLHDQPTERAVTNHRRSSGRKWKWILPVVSGALVTMMITGDYFYQHHITKQVEGWLQEGERLSLEGKYTDGLEQIELALAKRPTHPVLLNDRSLLQDALKLKGSIVSAEKQASAKQYDQAIKNIGELQKTLKTRAGAVYDSLLKQSSEKEESFVVQQVTDGIAAKKTVSELVPYLAKLKPYTGEEATGTVKKVKQKIADISYEKATKELESKEFGTALQTVEDAIKLDGQNTKLLALQKTIKTRQEAFEQAEQQRIQRAVEASTKEDLRNRTEGIELLSINAGVDNYGNFVVNGMVKNIATRPISSVTIYYEILDSEGSVLYQNTAYVTPNYLAIGDEGSFSNDYYNDGVMASVSVTRLEWQLE</sequence>
<keyword evidence="2" id="KW-1185">Reference proteome</keyword>
<reference evidence="1 2" key="1">
    <citation type="submission" date="2018-11" db="EMBL/GenBank/DDBJ databases">
        <title>Complete genome sequence of Paenibacillus baekrokdamisoli strain KCTC 33723.</title>
        <authorList>
            <person name="Kang S.W."/>
            <person name="Lee K.C."/>
            <person name="Kim K.K."/>
            <person name="Kim J.S."/>
            <person name="Kim D.S."/>
            <person name="Ko S.H."/>
            <person name="Yang S.H."/>
            <person name="Lee J.S."/>
        </authorList>
    </citation>
    <scope>NUCLEOTIDE SEQUENCE [LARGE SCALE GENOMIC DNA]</scope>
    <source>
        <strain evidence="1 2">KCTC 33723</strain>
    </source>
</reference>
<dbReference type="NCBIfam" id="NF038353">
    <property type="entry name" value="FxLYD_dom"/>
    <property type="match status" value="1"/>
</dbReference>
<dbReference type="SUPFAM" id="SSF48452">
    <property type="entry name" value="TPR-like"/>
    <property type="match status" value="1"/>
</dbReference>
<dbReference type="InterPro" id="IPR047676">
    <property type="entry name" value="FxLYD_dom"/>
</dbReference>
<dbReference type="InterPro" id="IPR011990">
    <property type="entry name" value="TPR-like_helical_dom_sf"/>
</dbReference>
<evidence type="ECO:0000313" key="1">
    <source>
        <dbReference type="EMBL" id="BBH22326.1"/>
    </source>
</evidence>
<dbReference type="AlphaFoldDB" id="A0A3G9IV53"/>
<organism evidence="1 2">
    <name type="scientific">Paenibacillus baekrokdamisoli</name>
    <dbReference type="NCBI Taxonomy" id="1712516"/>
    <lineage>
        <taxon>Bacteria</taxon>
        <taxon>Bacillati</taxon>
        <taxon>Bacillota</taxon>
        <taxon>Bacilli</taxon>
        <taxon>Bacillales</taxon>
        <taxon>Paenibacillaceae</taxon>
        <taxon>Paenibacillus</taxon>
    </lineage>
</organism>
<dbReference type="KEGG" id="pbk:Back11_36710"/>
<proteinExistence type="predicted"/>
<name>A0A3G9IV53_9BACL</name>
<dbReference type="EMBL" id="AP019308">
    <property type="protein sequence ID" value="BBH22326.1"/>
    <property type="molecule type" value="Genomic_DNA"/>
</dbReference>